<organism evidence="2 3">
    <name type="scientific">Muricoccus nepalensis</name>
    <dbReference type="NCBI Taxonomy" id="1854500"/>
    <lineage>
        <taxon>Bacteria</taxon>
        <taxon>Pseudomonadati</taxon>
        <taxon>Pseudomonadota</taxon>
        <taxon>Alphaproteobacteria</taxon>
        <taxon>Acetobacterales</taxon>
        <taxon>Roseomonadaceae</taxon>
        <taxon>Muricoccus</taxon>
    </lineage>
</organism>
<gene>
    <name evidence="2" type="ORF">EAH89_21430</name>
</gene>
<dbReference type="Pfam" id="PF04383">
    <property type="entry name" value="KilA-N"/>
    <property type="match status" value="1"/>
</dbReference>
<evidence type="ECO:0000259" key="1">
    <source>
        <dbReference type="PROSITE" id="PS51301"/>
    </source>
</evidence>
<name>A0A502FIL0_9PROT</name>
<dbReference type="OrthoDB" id="7253172at2"/>
<dbReference type="RefSeq" id="WP_140885782.1">
    <property type="nucleotide sequence ID" value="NZ_RCZP01000029.1"/>
</dbReference>
<protein>
    <submittedName>
        <fullName evidence="2">KilA-N domain-containing protein</fullName>
    </submittedName>
</protein>
<dbReference type="GO" id="GO:0003677">
    <property type="term" value="F:DNA binding"/>
    <property type="evidence" value="ECO:0007669"/>
    <property type="project" value="InterPro"/>
</dbReference>
<dbReference type="SUPFAM" id="SSF54616">
    <property type="entry name" value="DNA-binding domain of Mlu1-box binding protein MBP1"/>
    <property type="match status" value="1"/>
</dbReference>
<keyword evidence="3" id="KW-1185">Reference proteome</keyword>
<dbReference type="PROSITE" id="PS51301">
    <property type="entry name" value="KILA_N"/>
    <property type="match status" value="1"/>
</dbReference>
<dbReference type="SMART" id="SM01252">
    <property type="entry name" value="KilA-N"/>
    <property type="match status" value="1"/>
</dbReference>
<evidence type="ECO:0000313" key="3">
    <source>
        <dbReference type="Proteomes" id="UP000317078"/>
    </source>
</evidence>
<evidence type="ECO:0000313" key="2">
    <source>
        <dbReference type="EMBL" id="TPG49275.1"/>
    </source>
</evidence>
<dbReference type="EMBL" id="RCZP01000029">
    <property type="protein sequence ID" value="TPG49275.1"/>
    <property type="molecule type" value="Genomic_DNA"/>
</dbReference>
<dbReference type="AlphaFoldDB" id="A0A502FIL0"/>
<dbReference type="InterPro" id="IPR017880">
    <property type="entry name" value="KilA_N"/>
</dbReference>
<comment type="caution">
    <text evidence="2">The sequence shown here is derived from an EMBL/GenBank/DDBJ whole genome shotgun (WGS) entry which is preliminary data.</text>
</comment>
<dbReference type="InterPro" id="IPR018004">
    <property type="entry name" value="KilA/APSES_HTH"/>
</dbReference>
<feature type="domain" description="KilA-N" evidence="1">
    <location>
        <begin position="1"/>
        <end position="128"/>
    </location>
</feature>
<dbReference type="InterPro" id="IPR036887">
    <property type="entry name" value="HTH_APSES_sf"/>
</dbReference>
<reference evidence="2 3" key="1">
    <citation type="journal article" date="2019" name="Environ. Microbiol.">
        <title>Species interactions and distinct microbial communities in high Arctic permafrost affected cryosols are associated with the CH4 and CO2 gas fluxes.</title>
        <authorList>
            <person name="Altshuler I."/>
            <person name="Hamel J."/>
            <person name="Turney S."/>
            <person name="Magnuson E."/>
            <person name="Levesque R."/>
            <person name="Greer C."/>
            <person name="Whyte L.G."/>
        </authorList>
    </citation>
    <scope>NUCLEOTIDE SEQUENCE [LARGE SCALE GENOMIC DNA]</scope>
    <source>
        <strain evidence="2 3">S9.3B</strain>
    </source>
</reference>
<proteinExistence type="predicted"/>
<accession>A0A502FIL0</accession>
<dbReference type="Proteomes" id="UP000317078">
    <property type="component" value="Unassembled WGS sequence"/>
</dbReference>
<sequence length="292" mass="33135">MTPINTLTYEGTPIRLRGAMLNLTDMWKAAGRPDTRRPTDWLSLEETKRLRAHADTQPCEVLDPFGANADEVGIWNPDRGADTDTDRFVATIRGQGGGTWAHWQLALSYGRYLSPPFHLWCNTVVRAAMERRDAVPAPGGDRLMAHLTRLFEPLHRRFDTLDRHAADLMFLQVSAQEVVLGQRRRFSLRSQALIIEAVAAEPYLGRCPCCTSAPVLTEEGRVIEGAEFDHYYHRGLNRPEHGWLVCGACHDELTYGGYVVQFERMPEFRRFQAAVLALRWRALKRSLPLPPS</sequence>